<dbReference type="InterPro" id="IPR000868">
    <property type="entry name" value="Isochorismatase-like_dom"/>
</dbReference>
<keyword evidence="1" id="KW-0378">Hydrolase</keyword>
<evidence type="ECO:0000259" key="2">
    <source>
        <dbReference type="Pfam" id="PF00857"/>
    </source>
</evidence>
<dbReference type="GO" id="GO:0016787">
    <property type="term" value="F:hydrolase activity"/>
    <property type="evidence" value="ECO:0007669"/>
    <property type="project" value="UniProtKB-KW"/>
</dbReference>
<comment type="caution">
    <text evidence="3">The sequence shown here is derived from an EMBL/GenBank/DDBJ whole genome shotgun (WGS) entry which is preliminary data.</text>
</comment>
<dbReference type="PANTHER" id="PTHR43540">
    <property type="entry name" value="PEROXYUREIDOACRYLATE/UREIDOACRYLATE AMIDOHYDROLASE-RELATED"/>
    <property type="match status" value="1"/>
</dbReference>
<evidence type="ECO:0000313" key="4">
    <source>
        <dbReference type="Proteomes" id="UP000295106"/>
    </source>
</evidence>
<reference evidence="3 4" key="1">
    <citation type="submission" date="2019-03" db="EMBL/GenBank/DDBJ databases">
        <title>Genomic Encyclopedia of Type Strains, Phase IV (KMG-IV): sequencing the most valuable type-strain genomes for metagenomic binning, comparative biology and taxonomic classification.</title>
        <authorList>
            <person name="Goeker M."/>
        </authorList>
    </citation>
    <scope>NUCLEOTIDE SEQUENCE [LARGE SCALE GENOMIC DNA]</scope>
    <source>
        <strain evidence="3 4">DSM 1709</strain>
    </source>
</reference>
<dbReference type="EMBL" id="SLXD01000008">
    <property type="protein sequence ID" value="TCP01669.1"/>
    <property type="molecule type" value="Genomic_DNA"/>
</dbReference>
<dbReference type="OrthoDB" id="5360912at2"/>
<dbReference type="AlphaFoldDB" id="A0A4R2M3F1"/>
<dbReference type="Pfam" id="PF00857">
    <property type="entry name" value="Isochorismatase"/>
    <property type="match status" value="1"/>
</dbReference>
<dbReference type="InterPro" id="IPR050272">
    <property type="entry name" value="Isochorismatase-like_hydrls"/>
</dbReference>
<dbReference type="InterPro" id="IPR036380">
    <property type="entry name" value="Isochorismatase-like_sf"/>
</dbReference>
<protein>
    <submittedName>
        <fullName evidence="3">Nicotinamidase-related amidase</fullName>
    </submittedName>
</protein>
<dbReference type="PANTHER" id="PTHR43540:SF1">
    <property type="entry name" value="ISOCHORISMATASE HYDROLASE"/>
    <property type="match status" value="1"/>
</dbReference>
<dbReference type="SUPFAM" id="SSF52499">
    <property type="entry name" value="Isochorismatase-like hydrolases"/>
    <property type="match status" value="1"/>
</dbReference>
<evidence type="ECO:0000256" key="1">
    <source>
        <dbReference type="ARBA" id="ARBA00022801"/>
    </source>
</evidence>
<organism evidence="3 4">
    <name type="scientific">Rubrivivax gelatinosus</name>
    <name type="common">Rhodocyclus gelatinosus</name>
    <name type="synonym">Rhodopseudomonas gelatinosa</name>
    <dbReference type="NCBI Taxonomy" id="28068"/>
    <lineage>
        <taxon>Bacteria</taxon>
        <taxon>Pseudomonadati</taxon>
        <taxon>Pseudomonadota</taxon>
        <taxon>Betaproteobacteria</taxon>
        <taxon>Burkholderiales</taxon>
        <taxon>Sphaerotilaceae</taxon>
        <taxon>Rubrivivax</taxon>
    </lineage>
</organism>
<gene>
    <name evidence="3" type="ORF">EV684_1088</name>
</gene>
<dbReference type="Gene3D" id="3.40.50.850">
    <property type="entry name" value="Isochorismatase-like"/>
    <property type="match status" value="1"/>
</dbReference>
<evidence type="ECO:0000313" key="3">
    <source>
        <dbReference type="EMBL" id="TCP01669.1"/>
    </source>
</evidence>
<dbReference type="Proteomes" id="UP000295106">
    <property type="component" value="Unassembled WGS sequence"/>
</dbReference>
<name>A0A4R2M3F1_RUBGE</name>
<sequence>MSERLGRRSGVGGRLPTLVIVDVQIGLAAPEYGRRCNPRFLLHVEQLLGAWRTAGLAVVFTRHVSSRPGSPLAPGADGLAIEPRVAPASGEPVFDKRTNSAFKQPRFAAALAPAPAELVVVGLATDACVTATAREALDLGYRVTVVHDACSTYERRAPAGETLPAELVHDVALAALAASGIRLRSTADQLADLAPTDP</sequence>
<accession>A0A4R2M3F1</accession>
<proteinExistence type="predicted"/>
<feature type="domain" description="Isochorismatase-like" evidence="2">
    <location>
        <begin position="17"/>
        <end position="186"/>
    </location>
</feature>